<gene>
    <name evidence="1" type="ORF">UFOVP1085_45</name>
    <name evidence="2" type="ORF">UFOVP1439_8</name>
</gene>
<accession>A0A6J5SE81</accession>
<sequence>MNPDNVVDNARSLSYNEPNDLYDRVAENILSQPQVVKMDEQKPLNDTTCKHETLVADPDDKIGDAIFHSCSNHKCGVGFYIQPTIK</sequence>
<proteinExistence type="predicted"/>
<dbReference type="EMBL" id="LR797394">
    <property type="protein sequence ID" value="CAB4212332.1"/>
    <property type="molecule type" value="Genomic_DNA"/>
</dbReference>
<evidence type="ECO:0000313" key="2">
    <source>
        <dbReference type="EMBL" id="CAB4212332.1"/>
    </source>
</evidence>
<reference evidence="2" key="1">
    <citation type="submission" date="2020-05" db="EMBL/GenBank/DDBJ databases">
        <authorList>
            <person name="Chiriac C."/>
            <person name="Salcher M."/>
            <person name="Ghai R."/>
            <person name="Kavagutti S V."/>
        </authorList>
    </citation>
    <scope>NUCLEOTIDE SEQUENCE</scope>
</reference>
<name>A0A6J5SE81_9CAUD</name>
<organism evidence="2">
    <name type="scientific">uncultured Caudovirales phage</name>
    <dbReference type="NCBI Taxonomy" id="2100421"/>
    <lineage>
        <taxon>Viruses</taxon>
        <taxon>Duplodnaviria</taxon>
        <taxon>Heunggongvirae</taxon>
        <taxon>Uroviricota</taxon>
        <taxon>Caudoviricetes</taxon>
        <taxon>Peduoviridae</taxon>
        <taxon>Maltschvirus</taxon>
        <taxon>Maltschvirus maltsch</taxon>
    </lineage>
</organism>
<dbReference type="EMBL" id="LR797026">
    <property type="protein sequence ID" value="CAB4183230.1"/>
    <property type="molecule type" value="Genomic_DNA"/>
</dbReference>
<protein>
    <submittedName>
        <fullName evidence="2">Uncharacterized protein</fullName>
    </submittedName>
</protein>
<evidence type="ECO:0000313" key="1">
    <source>
        <dbReference type="EMBL" id="CAB4183230.1"/>
    </source>
</evidence>